<name>A0A1X7V0M0_AMPQE</name>
<dbReference type="InterPro" id="IPR056580">
    <property type="entry name" value="Ufl1_dom"/>
</dbReference>
<dbReference type="FunCoup" id="A0A1X7V0M0">
    <property type="interactions" value="851"/>
</dbReference>
<evidence type="ECO:0000256" key="1">
    <source>
        <dbReference type="ARBA" id="ARBA00010789"/>
    </source>
</evidence>
<feature type="compositionally biased region" description="Gly residues" evidence="4">
    <location>
        <begin position="404"/>
        <end position="413"/>
    </location>
</feature>
<dbReference type="Pfam" id="PF25041">
    <property type="entry name" value="UFL1_C"/>
    <property type="match status" value="1"/>
</dbReference>
<feature type="compositionally biased region" description="Basic and acidic residues" evidence="4">
    <location>
        <begin position="736"/>
        <end position="750"/>
    </location>
</feature>
<reference evidence="9" key="1">
    <citation type="journal article" date="2010" name="Nature">
        <title>The Amphimedon queenslandica genome and the evolution of animal complexity.</title>
        <authorList>
            <person name="Srivastava M."/>
            <person name="Simakov O."/>
            <person name="Chapman J."/>
            <person name="Fahey B."/>
            <person name="Gauthier M.E."/>
            <person name="Mitros T."/>
            <person name="Richards G.S."/>
            <person name="Conaco C."/>
            <person name="Dacre M."/>
            <person name="Hellsten U."/>
            <person name="Larroux C."/>
            <person name="Putnam N.H."/>
            <person name="Stanke M."/>
            <person name="Adamska M."/>
            <person name="Darling A."/>
            <person name="Degnan S.M."/>
            <person name="Oakley T.H."/>
            <person name="Plachetzki D.C."/>
            <person name="Zhai Y."/>
            <person name="Adamski M."/>
            <person name="Calcino A."/>
            <person name="Cummins S.F."/>
            <person name="Goodstein D.M."/>
            <person name="Harris C."/>
            <person name="Jackson D.J."/>
            <person name="Leys S.P."/>
            <person name="Shu S."/>
            <person name="Woodcroft B.J."/>
            <person name="Vervoort M."/>
            <person name="Kosik K.S."/>
            <person name="Manning G."/>
            <person name="Degnan B.M."/>
            <person name="Rokhsar D.S."/>
        </authorList>
    </citation>
    <scope>NUCLEOTIDE SEQUENCE [LARGE SCALE GENOMIC DNA]</scope>
</reference>
<keyword evidence="9" id="KW-1185">Reference proteome</keyword>
<dbReference type="GO" id="GO:0034976">
    <property type="term" value="P:response to endoplasmic reticulum stress"/>
    <property type="evidence" value="ECO:0007669"/>
    <property type="project" value="TreeGrafter"/>
</dbReference>
<proteinExistence type="inferred from homology"/>
<comment type="similarity">
    <text evidence="1">Belongs to the UFL1 family.</text>
</comment>
<evidence type="ECO:0000259" key="7">
    <source>
        <dbReference type="Pfam" id="PF25041"/>
    </source>
</evidence>
<dbReference type="EnsemblMetazoa" id="XM_011405312.2">
    <property type="protein sequence ID" value="XP_011403614.1"/>
    <property type="gene ID" value="LOC100640492"/>
</dbReference>
<evidence type="ECO:0000259" key="6">
    <source>
        <dbReference type="Pfam" id="PF23659"/>
    </source>
</evidence>
<dbReference type="InterPro" id="IPR018611">
    <property type="entry name" value="Ufl1"/>
</dbReference>
<sequence>MSDWNEVRRLQAELERVQSASTAFRLSEVNCVEIVKKLTELKLISLLYTTDGKEFIVQEHLEKEIRNEIEANKGRIEVIELQQILNVDINHINRGVDNIVRYDESFERIPGEVITSSYKVALCTEINEMLLQNGFVSLSDLSSTFSLPLYFITKCVEDSLSTLINGQLDKSGSGLLYTESYVSRHRSRLRGLFSAMTQPTPIPALVTEGKYHERLFHSTLNELISSGDLSGSVHGRGMRAIFIPAVYSQMQNQWVDRFLDDNGYLEYDALVRMGIESPQVYIKTRYKDRTGDLMMLKSCCIGQSVISEIEANVEDTVVSQSQWIDIMSVLPSPCTDEDGELLLQRLYSNEERFLISETILSHQDFVRNCLDIFKSLIEEKAAKAAATSGSFLRQVSQESKKDGGAVGGGGGGKKGGKGKKGKAKRDEGDDSWEIIFMSKEKIAETILEKFEQTPQSFAETISNLLYRPLQERFESEARSMLAQRAEGEAGSQRKRHSELQERLQQLWNRLRLFEKGIEVFEGDTKVQLSKYLLHTICTDLTNQLLRYIAQDYKITVPEDEGAFNKERTKLVGKLPDAVRKLAQAVNSSLSEKEVAVFVSSFEALCDTESCGVMLKKLDKKKEKQVIINHVEELKANLKDEQDPAMSLHLVTLLLFQAHTGCLLHVPGRLIPRVISLLRSHMTSNDFAILDTYQSLVVLDLKKSTASQSEGEGDENEDKSKLEIDSNLFEEEAESIDQSKEKVSESSDDKGGVPVGDAPAAGGSIREQLDLKMGQLKDLVFNLKK</sequence>
<evidence type="ECO:0000313" key="8">
    <source>
        <dbReference type="EnsemblMetazoa" id="Aqu2.1.33339_001"/>
    </source>
</evidence>
<protein>
    <recommendedName>
        <fullName evidence="10">E3 UFM1-protein ligase 1 homolog</fullName>
    </recommendedName>
</protein>
<feature type="region of interest" description="Disordered" evidence="4">
    <location>
        <begin position="395"/>
        <end position="426"/>
    </location>
</feature>
<dbReference type="GO" id="GO:0061666">
    <property type="term" value="F:UFM1 ligase activity"/>
    <property type="evidence" value="ECO:0007669"/>
    <property type="project" value="InterPro"/>
</dbReference>
<feature type="region of interest" description="Disordered" evidence="4">
    <location>
        <begin position="705"/>
        <end position="724"/>
    </location>
</feature>
<dbReference type="KEGG" id="aqu:100640492"/>
<evidence type="ECO:0000256" key="4">
    <source>
        <dbReference type="SAM" id="MobiDB-lite"/>
    </source>
</evidence>
<dbReference type="OrthoDB" id="10258297at2759"/>
<dbReference type="Pfam" id="PF09743">
    <property type="entry name" value="E3_UFM1_ligase"/>
    <property type="match status" value="1"/>
</dbReference>
<keyword evidence="3" id="KW-0833">Ubl conjugation pathway</keyword>
<dbReference type="AlphaFoldDB" id="A0A1X7V0M0"/>
<dbReference type="EnsemblMetazoa" id="Aqu2.1.33339_001">
    <property type="protein sequence ID" value="Aqu2.1.33339_001"/>
    <property type="gene ID" value="Aqu2.1.33339"/>
</dbReference>
<dbReference type="InParanoid" id="A0A1X7V0M0"/>
<dbReference type="GO" id="GO:1990592">
    <property type="term" value="P:protein K69-linked ufmylation"/>
    <property type="evidence" value="ECO:0007669"/>
    <property type="project" value="TreeGrafter"/>
</dbReference>
<dbReference type="InterPro" id="IPR056761">
    <property type="entry name" value="Ufl1-like_C"/>
</dbReference>
<dbReference type="PANTHER" id="PTHR31057">
    <property type="entry name" value="E3 UFM1-PROTEIN LIGASE 1"/>
    <property type="match status" value="1"/>
</dbReference>
<organism evidence="8">
    <name type="scientific">Amphimedon queenslandica</name>
    <name type="common">Sponge</name>
    <dbReference type="NCBI Taxonomy" id="400682"/>
    <lineage>
        <taxon>Eukaryota</taxon>
        <taxon>Metazoa</taxon>
        <taxon>Porifera</taxon>
        <taxon>Demospongiae</taxon>
        <taxon>Heteroscleromorpha</taxon>
        <taxon>Haplosclerida</taxon>
        <taxon>Niphatidae</taxon>
        <taxon>Amphimedon</taxon>
    </lineage>
</organism>
<reference evidence="8" key="2">
    <citation type="submission" date="2017-05" db="UniProtKB">
        <authorList>
            <consortium name="EnsemblMetazoa"/>
        </authorList>
    </citation>
    <scope>IDENTIFICATION</scope>
</reference>
<feature type="domain" description="E3 UFM1-protein ligase 1-like N-terminal" evidence="5">
    <location>
        <begin position="6"/>
        <end position="281"/>
    </location>
</feature>
<evidence type="ECO:0000256" key="2">
    <source>
        <dbReference type="ARBA" id="ARBA00022679"/>
    </source>
</evidence>
<dbReference type="GO" id="GO:0005789">
    <property type="term" value="C:endoplasmic reticulum membrane"/>
    <property type="evidence" value="ECO:0007669"/>
    <property type="project" value="TreeGrafter"/>
</dbReference>
<dbReference type="Pfam" id="PF23659">
    <property type="entry name" value="UFL1"/>
    <property type="match status" value="1"/>
</dbReference>
<gene>
    <name evidence="8" type="primary">100640492</name>
</gene>
<evidence type="ECO:0000313" key="9">
    <source>
        <dbReference type="Proteomes" id="UP000007879"/>
    </source>
</evidence>
<accession>A0A1X7V0M0</accession>
<feature type="region of interest" description="Disordered" evidence="4">
    <location>
        <begin position="731"/>
        <end position="766"/>
    </location>
</feature>
<evidence type="ECO:0000259" key="5">
    <source>
        <dbReference type="Pfam" id="PF09743"/>
    </source>
</evidence>
<feature type="compositionally biased region" description="Basic residues" evidence="4">
    <location>
        <begin position="414"/>
        <end position="423"/>
    </location>
</feature>
<dbReference type="STRING" id="400682.A0A1X7V0M0"/>
<keyword evidence="2" id="KW-0808">Transferase</keyword>
<feature type="domain" description="E3 UFM1-protein ligase 1-like" evidence="6">
    <location>
        <begin position="496"/>
        <end position="617"/>
    </location>
</feature>
<dbReference type="PANTHER" id="PTHR31057:SF0">
    <property type="entry name" value="E3 UFM1-PROTEIN LIGASE 1"/>
    <property type="match status" value="1"/>
</dbReference>
<feature type="domain" description="E3 UFM1-protein ligase-like C-terminal" evidence="7">
    <location>
        <begin position="622"/>
        <end position="723"/>
    </location>
</feature>
<dbReference type="Pfam" id="PF25870">
    <property type="entry name" value="WHD_UFL1_5th"/>
    <property type="match status" value="1"/>
</dbReference>
<dbReference type="GO" id="GO:0032434">
    <property type="term" value="P:regulation of proteasomal ubiquitin-dependent protein catabolic process"/>
    <property type="evidence" value="ECO:0007669"/>
    <property type="project" value="TreeGrafter"/>
</dbReference>
<dbReference type="InterPro" id="IPR056579">
    <property type="entry name" value="Ufl1_N"/>
</dbReference>
<dbReference type="Proteomes" id="UP000007879">
    <property type="component" value="Unassembled WGS sequence"/>
</dbReference>
<evidence type="ECO:0000256" key="3">
    <source>
        <dbReference type="ARBA" id="ARBA00022786"/>
    </source>
</evidence>
<dbReference type="eggNOG" id="KOG2235">
    <property type="taxonomic scope" value="Eukaryota"/>
</dbReference>
<evidence type="ECO:0008006" key="10">
    <source>
        <dbReference type="Google" id="ProtNLM"/>
    </source>
</evidence>